<evidence type="ECO:0000313" key="4">
    <source>
        <dbReference type="Proteomes" id="UP001316189"/>
    </source>
</evidence>
<proteinExistence type="predicted"/>
<keyword evidence="2" id="KW-0472">Membrane</keyword>
<feature type="transmembrane region" description="Helical" evidence="2">
    <location>
        <begin position="64"/>
        <end position="83"/>
    </location>
</feature>
<keyword evidence="2" id="KW-0812">Transmembrane</keyword>
<dbReference type="Pfam" id="PF20447">
    <property type="entry name" value="DUF6704"/>
    <property type="match status" value="1"/>
</dbReference>
<feature type="compositionally biased region" description="Basic and acidic residues" evidence="1">
    <location>
        <begin position="1"/>
        <end position="10"/>
    </location>
</feature>
<feature type="compositionally biased region" description="Polar residues" evidence="1">
    <location>
        <begin position="15"/>
        <end position="37"/>
    </location>
</feature>
<feature type="transmembrane region" description="Helical" evidence="2">
    <location>
        <begin position="39"/>
        <end position="58"/>
    </location>
</feature>
<gene>
    <name evidence="3" type="ORF">NP064_06740</name>
</gene>
<dbReference type="Proteomes" id="UP001316189">
    <property type="component" value="Chromosome"/>
</dbReference>
<evidence type="ECO:0000313" key="3">
    <source>
        <dbReference type="EMBL" id="UUI76578.1"/>
    </source>
</evidence>
<name>A0ABY5L401_9CELL</name>
<organism evidence="3 4">
    <name type="scientific">Cellulomonas chengniuliangii</name>
    <dbReference type="NCBI Taxonomy" id="2968084"/>
    <lineage>
        <taxon>Bacteria</taxon>
        <taxon>Bacillati</taxon>
        <taxon>Actinomycetota</taxon>
        <taxon>Actinomycetes</taxon>
        <taxon>Micrococcales</taxon>
        <taxon>Cellulomonadaceae</taxon>
        <taxon>Cellulomonas</taxon>
    </lineage>
</organism>
<evidence type="ECO:0000256" key="2">
    <source>
        <dbReference type="SAM" id="Phobius"/>
    </source>
</evidence>
<dbReference type="NCBIfam" id="NF041681">
    <property type="entry name" value="HGxxPAAW"/>
    <property type="match status" value="1"/>
</dbReference>
<protein>
    <submittedName>
        <fullName evidence="3">Uncharacterized protein</fullName>
    </submittedName>
</protein>
<dbReference type="InterPro" id="IPR046550">
    <property type="entry name" value="DUF6704"/>
</dbReference>
<reference evidence="3 4" key="1">
    <citation type="submission" date="2022-07" db="EMBL/GenBank/DDBJ databases">
        <title>Novel species in genus cellulomonas.</title>
        <authorList>
            <person name="Ye L."/>
        </authorList>
    </citation>
    <scope>NUCLEOTIDE SEQUENCE [LARGE SCALE GENOMIC DNA]</scope>
    <source>
        <strain evidence="4">zg-Y338</strain>
    </source>
</reference>
<evidence type="ECO:0000256" key="1">
    <source>
        <dbReference type="SAM" id="MobiDB-lite"/>
    </source>
</evidence>
<sequence>MAEQTVERRPGNGATGSSSEETVTLPLSTPPTNHGHTNASWTLVVFVLVGFTMSGLALVFSTPWVFWAGMGVIVLGVIVGKVLQILGHGQGGAATLAKQAGQSAH</sequence>
<dbReference type="EMBL" id="CP101988">
    <property type="protein sequence ID" value="UUI76578.1"/>
    <property type="molecule type" value="Genomic_DNA"/>
</dbReference>
<keyword evidence="2" id="KW-1133">Transmembrane helix</keyword>
<keyword evidence="4" id="KW-1185">Reference proteome</keyword>
<feature type="region of interest" description="Disordered" evidence="1">
    <location>
        <begin position="1"/>
        <end position="37"/>
    </location>
</feature>
<accession>A0ABY5L401</accession>
<dbReference type="RefSeq" id="WP_227568860.1">
    <property type="nucleotide sequence ID" value="NZ_CP101988.1"/>
</dbReference>